<comment type="caution">
    <text evidence="2">The sequence shown here is derived from an EMBL/GenBank/DDBJ whole genome shotgun (WGS) entry which is preliminary data.</text>
</comment>
<reference evidence="2 3" key="1">
    <citation type="submission" date="2023-07" db="EMBL/GenBank/DDBJ databases">
        <title>Genomic Encyclopedia of Type Strains, Phase IV (KMG-IV): sequencing the most valuable type-strain genomes for metagenomic binning, comparative biology and taxonomic classification.</title>
        <authorList>
            <person name="Goeker M."/>
        </authorList>
    </citation>
    <scope>NUCLEOTIDE SEQUENCE [LARGE SCALE GENOMIC DNA]</scope>
    <source>
        <strain evidence="2 3">T98</strain>
    </source>
</reference>
<dbReference type="InterPro" id="IPR011990">
    <property type="entry name" value="TPR-like_helical_dom_sf"/>
</dbReference>
<sequence length="304" mass="35402">MKEWNPSMYKLLYLLYIAASACYFFLRFRRSMPEAAVRLAFAAAFPLIGFLLPLFWRQRRRFDESGRIQTLETYLRQDEQVDPFKVSHLSEAEKELNIVPLEEALLVNDLTSRRRTMINLLKQDATEYLEVLRMAVSNEDTETSHYAVSAVVEIKRKLNHSLQEFSVRYETSRDDAHFLASYAGVLQNYMRSGFLDGSTLLQLKHSLAEVLRHWMDADPGSFEAHEQKVKIELELGNYISAEQAAVLMMERFPHREESYLAQMNLYFALRSPQRFNQALQALKQSPVRLSNDALKLVRFWSEGA</sequence>
<gene>
    <name evidence="2" type="ORF">J2Z22_000231</name>
</gene>
<dbReference type="Proteomes" id="UP001248709">
    <property type="component" value="Unassembled WGS sequence"/>
</dbReference>
<evidence type="ECO:0000313" key="2">
    <source>
        <dbReference type="EMBL" id="MDT3424719.1"/>
    </source>
</evidence>
<organism evidence="2 3">
    <name type="scientific">Paenibacillus forsythiae</name>
    <dbReference type="NCBI Taxonomy" id="365616"/>
    <lineage>
        <taxon>Bacteria</taxon>
        <taxon>Bacillati</taxon>
        <taxon>Bacillota</taxon>
        <taxon>Bacilli</taxon>
        <taxon>Bacillales</taxon>
        <taxon>Paenibacillaceae</taxon>
        <taxon>Paenibacillus</taxon>
    </lineage>
</organism>
<feature type="transmembrane region" description="Helical" evidence="1">
    <location>
        <begin position="35"/>
        <end position="56"/>
    </location>
</feature>
<name>A0ABU3H1N0_9BACL</name>
<dbReference type="EMBL" id="JAUSUY010000001">
    <property type="protein sequence ID" value="MDT3424719.1"/>
    <property type="molecule type" value="Genomic_DNA"/>
</dbReference>
<keyword evidence="1" id="KW-1133">Transmembrane helix</keyword>
<proteinExistence type="predicted"/>
<keyword evidence="1" id="KW-0472">Membrane</keyword>
<dbReference type="SUPFAM" id="SSF48452">
    <property type="entry name" value="TPR-like"/>
    <property type="match status" value="1"/>
</dbReference>
<evidence type="ECO:0000256" key="1">
    <source>
        <dbReference type="SAM" id="Phobius"/>
    </source>
</evidence>
<keyword evidence="1" id="KW-0812">Transmembrane</keyword>
<dbReference type="PROSITE" id="PS51257">
    <property type="entry name" value="PROKAR_LIPOPROTEIN"/>
    <property type="match status" value="1"/>
</dbReference>
<feature type="transmembrane region" description="Helical" evidence="1">
    <location>
        <begin position="12"/>
        <end position="29"/>
    </location>
</feature>
<evidence type="ECO:0000313" key="3">
    <source>
        <dbReference type="Proteomes" id="UP001248709"/>
    </source>
</evidence>
<protein>
    <submittedName>
        <fullName evidence="2">HPt (Histidine-containing phosphotransfer) domain-containing protein</fullName>
    </submittedName>
</protein>
<accession>A0ABU3H1N0</accession>
<keyword evidence="3" id="KW-1185">Reference proteome</keyword>